<evidence type="ECO:0000313" key="1">
    <source>
        <dbReference type="EMBL" id="RDI99046.1"/>
    </source>
</evidence>
<keyword evidence="2" id="KW-1185">Reference proteome</keyword>
<dbReference type="EMBL" id="QQSY01000002">
    <property type="protein sequence ID" value="RDI99046.1"/>
    <property type="molecule type" value="Genomic_DNA"/>
</dbReference>
<dbReference type="RefSeq" id="WP_114825133.1">
    <property type="nucleotide sequence ID" value="NZ_QQSY01000002.1"/>
</dbReference>
<reference evidence="1 2" key="1">
    <citation type="submission" date="2018-07" db="EMBL/GenBank/DDBJ databases">
        <title>Dyella solisilvae sp. nov., isolated from the pine and broad-leaved mixed forest soil.</title>
        <authorList>
            <person name="Gao Z."/>
            <person name="Qiu L."/>
        </authorList>
    </citation>
    <scope>NUCLEOTIDE SEQUENCE [LARGE SCALE GENOMIC DNA]</scope>
    <source>
        <strain evidence="1 2">DHG54</strain>
    </source>
</reference>
<accession>A0A370K8S2</accession>
<gene>
    <name evidence="1" type="ORF">DVT68_11215</name>
</gene>
<protein>
    <recommendedName>
        <fullName evidence="3">Acyloxyacyl hydrolase</fullName>
    </recommendedName>
</protein>
<evidence type="ECO:0008006" key="3">
    <source>
        <dbReference type="Google" id="ProtNLM"/>
    </source>
</evidence>
<comment type="caution">
    <text evidence="1">The sequence shown here is derived from an EMBL/GenBank/DDBJ whole genome shotgun (WGS) entry which is preliminary data.</text>
</comment>
<sequence length="90" mass="9890">MVFYPGTNAVCGFCPGEKSASIPFSDPATGRAKQHDHRTFGQFFPMFVADFALGWQGERWSLQVRHVSNAGLKDPNLGETMLLLGLAFNV</sequence>
<proteinExistence type="predicted"/>
<dbReference type="Pfam" id="PF09411">
    <property type="entry name" value="PagL"/>
    <property type="match status" value="1"/>
</dbReference>
<dbReference type="InterPro" id="IPR018550">
    <property type="entry name" value="Lipid-A_deacylase-rel"/>
</dbReference>
<dbReference type="Gene3D" id="2.40.160.20">
    <property type="match status" value="1"/>
</dbReference>
<dbReference type="Proteomes" id="UP000254711">
    <property type="component" value="Unassembled WGS sequence"/>
</dbReference>
<dbReference type="AlphaFoldDB" id="A0A370K8S2"/>
<dbReference type="OrthoDB" id="5952859at2"/>
<organism evidence="1 2">
    <name type="scientific">Dyella solisilvae</name>
    <dbReference type="NCBI Taxonomy" id="1920168"/>
    <lineage>
        <taxon>Bacteria</taxon>
        <taxon>Pseudomonadati</taxon>
        <taxon>Pseudomonadota</taxon>
        <taxon>Gammaproteobacteria</taxon>
        <taxon>Lysobacterales</taxon>
        <taxon>Rhodanobacteraceae</taxon>
        <taxon>Dyella</taxon>
    </lineage>
</organism>
<name>A0A370K8S2_9GAMM</name>
<evidence type="ECO:0000313" key="2">
    <source>
        <dbReference type="Proteomes" id="UP000254711"/>
    </source>
</evidence>